<dbReference type="InterPro" id="IPR000835">
    <property type="entry name" value="HTH_MarR-typ"/>
</dbReference>
<dbReference type="InterPro" id="IPR039422">
    <property type="entry name" value="MarR/SlyA-like"/>
</dbReference>
<dbReference type="InterPro" id="IPR036390">
    <property type="entry name" value="WH_DNA-bd_sf"/>
</dbReference>
<evidence type="ECO:0000313" key="2">
    <source>
        <dbReference type="EMBL" id="SDG50996.1"/>
    </source>
</evidence>
<proteinExistence type="predicted"/>
<name>A0ABY0P176_9HYPH</name>
<feature type="domain" description="HTH marR-type" evidence="1">
    <location>
        <begin position="34"/>
        <end position="167"/>
    </location>
</feature>
<dbReference type="PANTHER" id="PTHR33164:SF57">
    <property type="entry name" value="MARR-FAMILY TRANSCRIPTIONAL REGULATOR"/>
    <property type="match status" value="1"/>
</dbReference>
<dbReference type="SUPFAM" id="SSF46785">
    <property type="entry name" value="Winged helix' DNA-binding domain"/>
    <property type="match status" value="1"/>
</dbReference>
<sequence length="188" mass="21266">MRRAPTSPSRVDPEREAALADLDPLTVTKLWDNPCWLSFRLNFIAFRFNDPVYRWIETRYGLVRPEFVALYAVGLKEGVAAKNIVASSGLPKNTLSRAVQKLLQRRLLKRETDPADLRSYVLHLTPAGRNIFDETMGPMIQHQATMLAGLSGDEQRQLCVLMDKLVIASPNWPQELQPEPHKTTGDLS</sequence>
<dbReference type="PANTHER" id="PTHR33164">
    <property type="entry name" value="TRANSCRIPTIONAL REGULATOR, MARR FAMILY"/>
    <property type="match status" value="1"/>
</dbReference>
<dbReference type="Gene3D" id="1.10.10.10">
    <property type="entry name" value="Winged helix-like DNA-binding domain superfamily/Winged helix DNA-binding domain"/>
    <property type="match status" value="1"/>
</dbReference>
<organism evidence="2 3">
    <name type="scientific">Bosea robiniae</name>
    <dbReference type="NCBI Taxonomy" id="1036780"/>
    <lineage>
        <taxon>Bacteria</taxon>
        <taxon>Pseudomonadati</taxon>
        <taxon>Pseudomonadota</taxon>
        <taxon>Alphaproteobacteria</taxon>
        <taxon>Hyphomicrobiales</taxon>
        <taxon>Boseaceae</taxon>
        <taxon>Bosea</taxon>
    </lineage>
</organism>
<reference evidence="2 3" key="1">
    <citation type="submission" date="2016-10" db="EMBL/GenBank/DDBJ databases">
        <authorList>
            <person name="Varghese N."/>
            <person name="Submissions S."/>
        </authorList>
    </citation>
    <scope>NUCLEOTIDE SEQUENCE [LARGE SCALE GENOMIC DNA]</scope>
    <source>
        <strain evidence="2 3">DSM 26672</strain>
    </source>
</reference>
<keyword evidence="2" id="KW-0238">DNA-binding</keyword>
<keyword evidence="3" id="KW-1185">Reference proteome</keyword>
<protein>
    <submittedName>
        <fullName evidence="2">DNA-binding transcriptional regulator, MarR family</fullName>
    </submittedName>
</protein>
<dbReference type="Proteomes" id="UP000199468">
    <property type="component" value="Unassembled WGS sequence"/>
</dbReference>
<evidence type="ECO:0000259" key="1">
    <source>
        <dbReference type="PROSITE" id="PS50995"/>
    </source>
</evidence>
<comment type="caution">
    <text evidence="2">The sequence shown here is derived from an EMBL/GenBank/DDBJ whole genome shotgun (WGS) entry which is preliminary data.</text>
</comment>
<evidence type="ECO:0000313" key="3">
    <source>
        <dbReference type="Proteomes" id="UP000199468"/>
    </source>
</evidence>
<dbReference type="EMBL" id="FNBZ01000004">
    <property type="protein sequence ID" value="SDG50996.1"/>
    <property type="molecule type" value="Genomic_DNA"/>
</dbReference>
<gene>
    <name evidence="2" type="ORF">SAMN05421844_104206</name>
</gene>
<dbReference type="SMART" id="SM00347">
    <property type="entry name" value="HTH_MARR"/>
    <property type="match status" value="1"/>
</dbReference>
<dbReference type="Pfam" id="PF12802">
    <property type="entry name" value="MarR_2"/>
    <property type="match status" value="1"/>
</dbReference>
<dbReference type="PROSITE" id="PS50995">
    <property type="entry name" value="HTH_MARR_2"/>
    <property type="match status" value="1"/>
</dbReference>
<dbReference type="PRINTS" id="PR00598">
    <property type="entry name" value="HTHMARR"/>
</dbReference>
<dbReference type="RefSeq" id="WP_091857301.1">
    <property type="nucleotide sequence ID" value="NZ_FNBZ01000004.1"/>
</dbReference>
<accession>A0ABY0P176</accession>
<dbReference type="GO" id="GO:0003677">
    <property type="term" value="F:DNA binding"/>
    <property type="evidence" value="ECO:0007669"/>
    <property type="project" value="UniProtKB-KW"/>
</dbReference>
<dbReference type="InterPro" id="IPR036388">
    <property type="entry name" value="WH-like_DNA-bd_sf"/>
</dbReference>